<evidence type="ECO:0000313" key="2">
    <source>
        <dbReference type="EMBL" id="CAF3719193.1"/>
    </source>
</evidence>
<sequence length="419" mass="48121">FCTKSIEQDNRSDNQYTSQIYSLRARCSHMIGKKEDSYNDNSNEDEIKQWKEIIEKELIDESAGSVTTRKEATFTNFVEKFQLEFYRVEVHFFFSEKEKEAIYERFNSAKQLLINIISTDPRCTQIWSNIIDGAYEKITPLSSTSQIVQQLFTSSITTRSMLQELIAKKIIIAFAHPNTVASPSILDPVRTKEYATTTKFEDKALITINPMVFNYNTTIHGSHITGESCTLFLAILLAHEITHAVKYIGETITTTPELPFFRTYSCPDEYDGGNTLEHELIAGEIHINRDSAQTNAELFIIGSNGQHCHISQSDINNCIKNNSVQPLSSLGHRLELKRKRATDTIDSKRTCTDYSQATDYENENNNEKFIPLLHYHTRRSVFQETNVDENEHYQSLLKYHHEEDASYVQSPDNPVLLLI</sequence>
<comment type="caution">
    <text evidence="1">The sequence shown here is derived from an EMBL/GenBank/DDBJ whole genome shotgun (WGS) entry which is preliminary data.</text>
</comment>
<dbReference type="Proteomes" id="UP000663829">
    <property type="component" value="Unassembled WGS sequence"/>
</dbReference>
<dbReference type="OrthoDB" id="10020773at2759"/>
<keyword evidence="3" id="KW-1185">Reference proteome</keyword>
<accession>A0A814CG13</accession>
<organism evidence="1 3">
    <name type="scientific">Didymodactylos carnosus</name>
    <dbReference type="NCBI Taxonomy" id="1234261"/>
    <lineage>
        <taxon>Eukaryota</taxon>
        <taxon>Metazoa</taxon>
        <taxon>Spiralia</taxon>
        <taxon>Gnathifera</taxon>
        <taxon>Rotifera</taxon>
        <taxon>Eurotatoria</taxon>
        <taxon>Bdelloidea</taxon>
        <taxon>Philodinida</taxon>
        <taxon>Philodinidae</taxon>
        <taxon>Didymodactylos</taxon>
    </lineage>
</organism>
<evidence type="ECO:0000313" key="3">
    <source>
        <dbReference type="Proteomes" id="UP000663829"/>
    </source>
</evidence>
<protein>
    <submittedName>
        <fullName evidence="1">Uncharacterized protein</fullName>
    </submittedName>
</protein>
<dbReference type="AlphaFoldDB" id="A0A814CG13"/>
<dbReference type="Proteomes" id="UP000681722">
    <property type="component" value="Unassembled WGS sequence"/>
</dbReference>
<proteinExistence type="predicted"/>
<reference evidence="1" key="1">
    <citation type="submission" date="2021-02" db="EMBL/GenBank/DDBJ databases">
        <authorList>
            <person name="Nowell W R."/>
        </authorList>
    </citation>
    <scope>NUCLEOTIDE SEQUENCE</scope>
</reference>
<gene>
    <name evidence="1" type="ORF">GPM918_LOCUS10806</name>
    <name evidence="2" type="ORF">SRO942_LOCUS10807</name>
</gene>
<dbReference type="EMBL" id="CAJOBC010002166">
    <property type="protein sequence ID" value="CAF3719193.1"/>
    <property type="molecule type" value="Genomic_DNA"/>
</dbReference>
<feature type="non-terminal residue" evidence="1">
    <location>
        <position position="1"/>
    </location>
</feature>
<dbReference type="EMBL" id="CAJNOQ010002166">
    <property type="protein sequence ID" value="CAF0942854.1"/>
    <property type="molecule type" value="Genomic_DNA"/>
</dbReference>
<name>A0A814CG13_9BILA</name>
<evidence type="ECO:0000313" key="1">
    <source>
        <dbReference type="EMBL" id="CAF0942854.1"/>
    </source>
</evidence>